<dbReference type="InterPro" id="IPR042226">
    <property type="entry name" value="eFR1_2_sf"/>
</dbReference>
<proteinExistence type="predicted"/>
<dbReference type="GO" id="GO:0016787">
    <property type="term" value="F:hydrolase activity"/>
    <property type="evidence" value="ECO:0007669"/>
    <property type="project" value="UniProtKB-KW"/>
</dbReference>
<evidence type="ECO:0000313" key="3">
    <source>
        <dbReference type="Proteomes" id="UP001595823"/>
    </source>
</evidence>
<dbReference type="InterPro" id="IPR040783">
    <property type="entry name" value="VLRF1"/>
</dbReference>
<dbReference type="SUPFAM" id="SSF53137">
    <property type="entry name" value="Translational machinery components"/>
    <property type="match status" value="1"/>
</dbReference>
<sequence>MARVRPAPGGGRVVEVEPERLDRWIGGFAERNGGIASRELAGDVWTLRGGDGTVAEVTWLLDPGAPVRWNADGIAVENFPLAAESELRLPRRYGILVVRKGAHSVAIVDERGRVVRSKTDSSYVQGKTKAGGQSQQRFARRRGEQAKAAQKKAVAAVRAVLGAAEFDVLVAGGPAESVLSEAGLASFRPSVHFGDVGEPKRALALELWERARSFEILVRGGVQG</sequence>
<name>A0ABV8U0G9_9ACTN</name>
<evidence type="ECO:0000259" key="1">
    <source>
        <dbReference type="Pfam" id="PF18859"/>
    </source>
</evidence>
<evidence type="ECO:0000313" key="2">
    <source>
        <dbReference type="EMBL" id="MFC4336306.1"/>
    </source>
</evidence>
<dbReference type="EMBL" id="JBHSDK010000018">
    <property type="protein sequence ID" value="MFC4336306.1"/>
    <property type="molecule type" value="Genomic_DNA"/>
</dbReference>
<dbReference type="NCBIfam" id="NF041024">
    <property type="entry name" value="acVLRF1_NCBI"/>
    <property type="match status" value="1"/>
</dbReference>
<keyword evidence="2" id="KW-0378">Hydrolase</keyword>
<dbReference type="RefSeq" id="WP_380622092.1">
    <property type="nucleotide sequence ID" value="NZ_JBHSDK010000018.1"/>
</dbReference>
<accession>A0ABV8U0G9</accession>
<dbReference type="Gene3D" id="3.30.420.60">
    <property type="entry name" value="eRF1 domain 2"/>
    <property type="match status" value="1"/>
</dbReference>
<feature type="domain" description="Actinobacteria/chloroflexi VLRF1 release factor" evidence="1">
    <location>
        <begin position="91"/>
        <end position="216"/>
    </location>
</feature>
<dbReference type="Proteomes" id="UP001595823">
    <property type="component" value="Unassembled WGS sequence"/>
</dbReference>
<keyword evidence="3" id="KW-1185">Reference proteome</keyword>
<dbReference type="Pfam" id="PF18859">
    <property type="entry name" value="acVLRF1"/>
    <property type="match status" value="1"/>
</dbReference>
<comment type="caution">
    <text evidence="2">The sequence shown here is derived from an EMBL/GenBank/DDBJ whole genome shotgun (WGS) entry which is preliminary data.</text>
</comment>
<organism evidence="2 3">
    <name type="scientific">Salininema proteolyticum</name>
    <dbReference type="NCBI Taxonomy" id="1607685"/>
    <lineage>
        <taxon>Bacteria</taxon>
        <taxon>Bacillati</taxon>
        <taxon>Actinomycetota</taxon>
        <taxon>Actinomycetes</taxon>
        <taxon>Glycomycetales</taxon>
        <taxon>Glycomycetaceae</taxon>
        <taxon>Salininema</taxon>
    </lineage>
</organism>
<protein>
    <submittedName>
        <fullName evidence="2">AcVLRF1 family peptidyl-tRNA hydrolase</fullName>
    </submittedName>
</protein>
<gene>
    <name evidence="2" type="ORF">ACFPET_13955</name>
</gene>
<reference evidence="3" key="1">
    <citation type="journal article" date="2019" name="Int. J. Syst. Evol. Microbiol.">
        <title>The Global Catalogue of Microorganisms (GCM) 10K type strain sequencing project: providing services to taxonomists for standard genome sequencing and annotation.</title>
        <authorList>
            <consortium name="The Broad Institute Genomics Platform"/>
            <consortium name="The Broad Institute Genome Sequencing Center for Infectious Disease"/>
            <person name="Wu L."/>
            <person name="Ma J."/>
        </authorList>
    </citation>
    <scope>NUCLEOTIDE SEQUENCE [LARGE SCALE GENOMIC DNA]</scope>
    <source>
        <strain evidence="3">IBRC-M 10908</strain>
    </source>
</reference>